<evidence type="ECO:0000313" key="1">
    <source>
        <dbReference type="EMBL" id="KAK3774961.1"/>
    </source>
</evidence>
<gene>
    <name evidence="1" type="ORF">RRG08_059011</name>
</gene>
<dbReference type="AlphaFoldDB" id="A0AAE1DLD8"/>
<dbReference type="Proteomes" id="UP001283361">
    <property type="component" value="Unassembled WGS sequence"/>
</dbReference>
<accession>A0AAE1DLD8</accession>
<keyword evidence="2" id="KW-1185">Reference proteome</keyword>
<proteinExistence type="predicted"/>
<reference evidence="1" key="1">
    <citation type="journal article" date="2023" name="G3 (Bethesda)">
        <title>A reference genome for the long-term kleptoplast-retaining sea slug Elysia crispata morphotype clarki.</title>
        <authorList>
            <person name="Eastman K.E."/>
            <person name="Pendleton A.L."/>
            <person name="Shaikh M.A."/>
            <person name="Suttiyut T."/>
            <person name="Ogas R."/>
            <person name="Tomko P."/>
            <person name="Gavelis G."/>
            <person name="Widhalm J.R."/>
            <person name="Wisecaver J.H."/>
        </authorList>
    </citation>
    <scope>NUCLEOTIDE SEQUENCE</scope>
    <source>
        <strain evidence="1">ECLA1</strain>
    </source>
</reference>
<protein>
    <submittedName>
        <fullName evidence="1">Uncharacterized protein</fullName>
    </submittedName>
</protein>
<comment type="caution">
    <text evidence="1">The sequence shown here is derived from an EMBL/GenBank/DDBJ whole genome shotgun (WGS) entry which is preliminary data.</text>
</comment>
<evidence type="ECO:0000313" key="2">
    <source>
        <dbReference type="Proteomes" id="UP001283361"/>
    </source>
</evidence>
<name>A0AAE1DLD8_9GAST</name>
<sequence length="84" mass="9646">MGDSLSPDTPGFFVGLPGFQYGQEIFKFPYKFLDYFRVKFDQGRVFVFALVWFQGFKFRGVCLLESESGNDPQDEAVIQGLIME</sequence>
<dbReference type="EMBL" id="JAWDGP010003372">
    <property type="protein sequence ID" value="KAK3774961.1"/>
    <property type="molecule type" value="Genomic_DNA"/>
</dbReference>
<organism evidence="1 2">
    <name type="scientific">Elysia crispata</name>
    <name type="common">lettuce slug</name>
    <dbReference type="NCBI Taxonomy" id="231223"/>
    <lineage>
        <taxon>Eukaryota</taxon>
        <taxon>Metazoa</taxon>
        <taxon>Spiralia</taxon>
        <taxon>Lophotrochozoa</taxon>
        <taxon>Mollusca</taxon>
        <taxon>Gastropoda</taxon>
        <taxon>Heterobranchia</taxon>
        <taxon>Euthyneura</taxon>
        <taxon>Panpulmonata</taxon>
        <taxon>Sacoglossa</taxon>
        <taxon>Placobranchoidea</taxon>
        <taxon>Plakobranchidae</taxon>
        <taxon>Elysia</taxon>
    </lineage>
</organism>